<proteinExistence type="predicted"/>
<feature type="transmembrane region" description="Helical" evidence="4">
    <location>
        <begin position="6"/>
        <end position="22"/>
    </location>
</feature>
<evidence type="ECO:0000256" key="3">
    <source>
        <dbReference type="ARBA" id="ARBA00023002"/>
    </source>
</evidence>
<keyword evidence="4" id="KW-1133">Transmembrane helix</keyword>
<reference evidence="6 7" key="1">
    <citation type="submission" date="2022-09" db="EMBL/GenBank/DDBJ databases">
        <title>New species of Phenylobacterium.</title>
        <authorList>
            <person name="Mieszkin S."/>
        </authorList>
    </citation>
    <scope>NUCLEOTIDE SEQUENCE [LARGE SCALE GENOMIC DNA]</scope>
    <source>
        <strain evidence="6 7">HK31-G</strain>
    </source>
</reference>
<accession>A0ABW6CQR8</accession>
<keyword evidence="4" id="KW-0472">Membrane</keyword>
<dbReference type="EMBL" id="JAOTJD010000014">
    <property type="protein sequence ID" value="MFD3264091.1"/>
    <property type="molecule type" value="Genomic_DNA"/>
</dbReference>
<feature type="domain" description="FAD/NAD(P)-binding" evidence="5">
    <location>
        <begin position="4"/>
        <end position="283"/>
    </location>
</feature>
<dbReference type="Gene3D" id="3.50.50.60">
    <property type="entry name" value="FAD/NAD(P)-binding domain"/>
    <property type="match status" value="2"/>
</dbReference>
<evidence type="ECO:0000313" key="6">
    <source>
        <dbReference type="EMBL" id="MFD3264091.1"/>
    </source>
</evidence>
<dbReference type="PRINTS" id="PR00368">
    <property type="entry name" value="FADPNR"/>
</dbReference>
<dbReference type="InterPro" id="IPR023753">
    <property type="entry name" value="FAD/NAD-binding_dom"/>
</dbReference>
<dbReference type="PRINTS" id="PR00469">
    <property type="entry name" value="PNDRDTASEII"/>
</dbReference>
<sequence length="300" mass="31527">MTLDAIVIGAGPAGLAAAIYLARFRRQVLVLHDGDSRAAWIPRSHNHPGFPGGIVGVDLLDRTRRQAEAFGARIEEAQVTGLCVDGAGFTVNTADRSLSARSVILATGVVDRLPELPGVEAAVRRSLVRICPICDGFEVTGQAVAVIGDGPLGAGEALFLQTYSDDITLIHTGAAGDLPDGERQGLAKAGVRLIEAPIQEVTLDHDRLSALAFTEQGKLEFDAVYTALGVDPRTDLAIQAGAQRCDDGRLIVDDHQETTVPGLYAAGDLVRGLNQISTAQGEAAIAATALHNRLREMSAK</sequence>
<dbReference type="InterPro" id="IPR050097">
    <property type="entry name" value="Ferredoxin-NADP_redctase_2"/>
</dbReference>
<keyword evidence="7" id="KW-1185">Reference proteome</keyword>
<dbReference type="PANTHER" id="PTHR48105">
    <property type="entry name" value="THIOREDOXIN REDUCTASE 1-RELATED-RELATED"/>
    <property type="match status" value="1"/>
</dbReference>
<evidence type="ECO:0000313" key="7">
    <source>
        <dbReference type="Proteomes" id="UP001598130"/>
    </source>
</evidence>
<comment type="caution">
    <text evidence="6">The sequence shown here is derived from an EMBL/GenBank/DDBJ whole genome shotgun (WGS) entry which is preliminary data.</text>
</comment>
<dbReference type="Pfam" id="PF07992">
    <property type="entry name" value="Pyr_redox_2"/>
    <property type="match status" value="1"/>
</dbReference>
<gene>
    <name evidence="6" type="ORF">OCL97_08970</name>
</gene>
<evidence type="ECO:0000256" key="1">
    <source>
        <dbReference type="ARBA" id="ARBA00018719"/>
    </source>
</evidence>
<protein>
    <recommendedName>
        <fullName evidence="1">Thioredoxin reductase</fullName>
    </recommendedName>
</protein>
<dbReference type="SUPFAM" id="SSF51905">
    <property type="entry name" value="FAD/NAD(P)-binding domain"/>
    <property type="match status" value="1"/>
</dbReference>
<evidence type="ECO:0000256" key="2">
    <source>
        <dbReference type="ARBA" id="ARBA00022630"/>
    </source>
</evidence>
<evidence type="ECO:0000256" key="4">
    <source>
        <dbReference type="SAM" id="Phobius"/>
    </source>
</evidence>
<name>A0ABW6CQR8_9CAUL</name>
<keyword evidence="3" id="KW-0560">Oxidoreductase</keyword>
<dbReference type="InterPro" id="IPR036188">
    <property type="entry name" value="FAD/NAD-bd_sf"/>
</dbReference>
<organism evidence="6 7">
    <name type="scientific">Phenylobacterium ferrooxidans</name>
    <dbReference type="NCBI Taxonomy" id="2982689"/>
    <lineage>
        <taxon>Bacteria</taxon>
        <taxon>Pseudomonadati</taxon>
        <taxon>Pseudomonadota</taxon>
        <taxon>Alphaproteobacteria</taxon>
        <taxon>Caulobacterales</taxon>
        <taxon>Caulobacteraceae</taxon>
        <taxon>Phenylobacterium</taxon>
    </lineage>
</organism>
<dbReference type="RefSeq" id="WP_377369496.1">
    <property type="nucleotide sequence ID" value="NZ_JAOTJD010000014.1"/>
</dbReference>
<keyword evidence="4" id="KW-0812">Transmembrane</keyword>
<keyword evidence="2" id="KW-0285">Flavoprotein</keyword>
<dbReference type="Proteomes" id="UP001598130">
    <property type="component" value="Unassembled WGS sequence"/>
</dbReference>
<evidence type="ECO:0000259" key="5">
    <source>
        <dbReference type="Pfam" id="PF07992"/>
    </source>
</evidence>